<accession>A0A1N6I9A3</accession>
<evidence type="ECO:0000256" key="1">
    <source>
        <dbReference type="ARBA" id="ARBA00006464"/>
    </source>
</evidence>
<organism evidence="3 4">
    <name type="scientific">Chryseobacterium scophthalmum</name>
    <dbReference type="NCBI Taxonomy" id="59733"/>
    <lineage>
        <taxon>Bacteria</taxon>
        <taxon>Pseudomonadati</taxon>
        <taxon>Bacteroidota</taxon>
        <taxon>Flavobacteriia</taxon>
        <taxon>Flavobacteriales</taxon>
        <taxon>Weeksellaceae</taxon>
        <taxon>Chryseobacterium group</taxon>
        <taxon>Chryseobacterium</taxon>
    </lineage>
</organism>
<dbReference type="EMBL" id="FSRQ01000003">
    <property type="protein sequence ID" value="SIO28608.1"/>
    <property type="molecule type" value="Genomic_DNA"/>
</dbReference>
<name>A0A1N6I9A3_9FLAO</name>
<evidence type="ECO:0000259" key="2">
    <source>
        <dbReference type="Pfam" id="PF02397"/>
    </source>
</evidence>
<dbReference type="PANTHER" id="PTHR30576">
    <property type="entry name" value="COLANIC BIOSYNTHESIS UDP-GLUCOSE LIPID CARRIER TRANSFERASE"/>
    <property type="match status" value="1"/>
</dbReference>
<evidence type="ECO:0000313" key="3">
    <source>
        <dbReference type="EMBL" id="SIO28608.1"/>
    </source>
</evidence>
<dbReference type="Pfam" id="PF02397">
    <property type="entry name" value="Bac_transf"/>
    <property type="match status" value="1"/>
</dbReference>
<keyword evidence="3" id="KW-0808">Transferase</keyword>
<protein>
    <submittedName>
        <fullName evidence="3">Sugar transferase involved in LPS biosynthesis (Colanic, teichoic acid)</fullName>
    </submittedName>
</protein>
<gene>
    <name evidence="3" type="ORF">SAMN05421769_3174</name>
</gene>
<dbReference type="RefSeq" id="WP_317043318.1">
    <property type="nucleotide sequence ID" value="NZ_FSRQ01000003.1"/>
</dbReference>
<sequence length="189" mass="22349">MKKYPWWKAAMDYGLSFLAILILLPLFFILFLVSSLDTGFPGIFKQQRIGRFGNIFVIYKFRTYHRKYHTKSILGIWMRKTKLDELPQLFNILKGDMSLVGPRPDISGYYDTLEGNDRLVLELKPGLTSEAGIKFRNEEEILNQQIDPLKYNDENIFPEKVKMNLEYYKHLSLKKDAQILLRTFFVLRK</sequence>
<evidence type="ECO:0000313" key="4">
    <source>
        <dbReference type="Proteomes" id="UP000184782"/>
    </source>
</evidence>
<dbReference type="PANTHER" id="PTHR30576:SF20">
    <property type="entry name" value="QUINOVOSAMINEPHOSPHOTRANSFERAE-RELATED"/>
    <property type="match status" value="1"/>
</dbReference>
<keyword evidence="4" id="KW-1185">Reference proteome</keyword>
<dbReference type="STRING" id="59733.SAMN05421769_3174"/>
<dbReference type="GO" id="GO:0016780">
    <property type="term" value="F:phosphotransferase activity, for other substituted phosphate groups"/>
    <property type="evidence" value="ECO:0007669"/>
    <property type="project" value="TreeGrafter"/>
</dbReference>
<feature type="domain" description="Bacterial sugar transferase" evidence="2">
    <location>
        <begin position="8"/>
        <end position="187"/>
    </location>
</feature>
<proteinExistence type="inferred from homology"/>
<reference evidence="4" key="1">
    <citation type="submission" date="2016-12" db="EMBL/GenBank/DDBJ databases">
        <authorList>
            <person name="Varghese N."/>
            <person name="Submissions S."/>
        </authorList>
    </citation>
    <scope>NUCLEOTIDE SEQUENCE [LARGE SCALE GENOMIC DNA]</scope>
    <source>
        <strain evidence="4">DSM 16779</strain>
    </source>
</reference>
<dbReference type="Proteomes" id="UP000184782">
    <property type="component" value="Unassembled WGS sequence"/>
</dbReference>
<dbReference type="AlphaFoldDB" id="A0A1N6I9A3"/>
<comment type="similarity">
    <text evidence="1">Belongs to the bacterial sugar transferase family.</text>
</comment>
<dbReference type="InterPro" id="IPR003362">
    <property type="entry name" value="Bact_transf"/>
</dbReference>